<dbReference type="GO" id="GO:0006633">
    <property type="term" value="P:fatty acid biosynthetic process"/>
    <property type="evidence" value="ECO:0007669"/>
    <property type="project" value="UniProtKB-KW"/>
</dbReference>
<dbReference type="EC" id="2.1.3.15" evidence="13"/>
<dbReference type="Proteomes" id="UP000241201">
    <property type="component" value="Unassembled WGS sequence"/>
</dbReference>
<keyword evidence="13" id="KW-0963">Cytoplasm</keyword>
<keyword evidence="16" id="KW-1185">Reference proteome</keyword>
<dbReference type="GeneID" id="77471708"/>
<comment type="caution">
    <text evidence="15">The sequence shown here is derived from an EMBL/GenBank/DDBJ whole genome shotgun (WGS) entry which is preliminary data.</text>
</comment>
<comment type="pathway">
    <text evidence="13">Lipid metabolism; malonyl-CoA biosynthesis; malonyl-CoA from acetyl-CoA: step 1/1.</text>
</comment>
<dbReference type="AlphaFoldDB" id="A0A2T3FPK7"/>
<dbReference type="PROSITE" id="PS50980">
    <property type="entry name" value="COA_CT_NTER"/>
    <property type="match status" value="1"/>
</dbReference>
<gene>
    <name evidence="13" type="primary">accD</name>
    <name evidence="15" type="ORF">C7U55_11505</name>
</gene>
<dbReference type="PANTHER" id="PTHR42995:SF5">
    <property type="entry name" value="ACETYL-COENZYME A CARBOXYLASE CARBOXYL TRANSFERASE SUBUNIT BETA, CHLOROPLASTIC"/>
    <property type="match status" value="1"/>
</dbReference>
<proteinExistence type="inferred from homology"/>
<evidence type="ECO:0000256" key="3">
    <source>
        <dbReference type="ARBA" id="ARBA00022679"/>
    </source>
</evidence>
<feature type="binding site" evidence="13">
    <location>
        <position position="37"/>
    </location>
    <ligand>
        <name>Zn(2+)</name>
        <dbReference type="ChEBI" id="CHEBI:29105"/>
    </ligand>
</feature>
<keyword evidence="2 13" id="KW-0444">Lipid biosynthesis</keyword>
<dbReference type="InterPro" id="IPR029045">
    <property type="entry name" value="ClpP/crotonase-like_dom_sf"/>
</dbReference>
<dbReference type="GO" id="GO:0016743">
    <property type="term" value="F:carboxyl- or carbamoyltransferase activity"/>
    <property type="evidence" value="ECO:0007669"/>
    <property type="project" value="UniProtKB-UniRule"/>
</dbReference>
<feature type="zinc finger region" description="C4-type" evidence="13">
    <location>
        <begin position="37"/>
        <end position="59"/>
    </location>
</feature>
<evidence type="ECO:0000256" key="8">
    <source>
        <dbReference type="ARBA" id="ARBA00022833"/>
    </source>
</evidence>
<dbReference type="GO" id="GO:0003989">
    <property type="term" value="F:acetyl-CoA carboxylase activity"/>
    <property type="evidence" value="ECO:0007669"/>
    <property type="project" value="InterPro"/>
</dbReference>
<feature type="binding site" evidence="13">
    <location>
        <position position="56"/>
    </location>
    <ligand>
        <name>Zn(2+)</name>
        <dbReference type="ChEBI" id="CHEBI:29105"/>
    </ligand>
</feature>
<keyword evidence="7 13" id="KW-0276">Fatty acid metabolism</keyword>
<dbReference type="GO" id="GO:2001295">
    <property type="term" value="P:malonyl-CoA biosynthetic process"/>
    <property type="evidence" value="ECO:0007669"/>
    <property type="project" value="UniProtKB-UniRule"/>
</dbReference>
<evidence type="ECO:0000256" key="2">
    <source>
        <dbReference type="ARBA" id="ARBA00022516"/>
    </source>
</evidence>
<keyword evidence="10 13" id="KW-0443">Lipid metabolism</keyword>
<evidence type="ECO:0000256" key="1">
    <source>
        <dbReference type="ARBA" id="ARBA00004496"/>
    </source>
</evidence>
<evidence type="ECO:0000256" key="10">
    <source>
        <dbReference type="ARBA" id="ARBA00023098"/>
    </source>
</evidence>
<dbReference type="SUPFAM" id="SSF52096">
    <property type="entry name" value="ClpP/crotonase"/>
    <property type="match status" value="1"/>
</dbReference>
<feature type="binding site" evidence="13">
    <location>
        <position position="59"/>
    </location>
    <ligand>
        <name>Zn(2+)</name>
        <dbReference type="ChEBI" id="CHEBI:29105"/>
    </ligand>
</feature>
<keyword evidence="9 13" id="KW-0067">ATP-binding</keyword>
<evidence type="ECO:0000256" key="5">
    <source>
        <dbReference type="ARBA" id="ARBA00022741"/>
    </source>
</evidence>
<evidence type="ECO:0000256" key="4">
    <source>
        <dbReference type="ARBA" id="ARBA00022723"/>
    </source>
</evidence>
<evidence type="ECO:0000313" key="16">
    <source>
        <dbReference type="Proteomes" id="UP000241201"/>
    </source>
</evidence>
<keyword evidence="5 13" id="KW-0547">Nucleotide-binding</keyword>
<evidence type="ECO:0000259" key="14">
    <source>
        <dbReference type="PROSITE" id="PS50980"/>
    </source>
</evidence>
<evidence type="ECO:0000256" key="12">
    <source>
        <dbReference type="ARBA" id="ARBA00025280"/>
    </source>
</evidence>
<dbReference type="InterPro" id="IPR000438">
    <property type="entry name" value="Acetyl_CoA_COase_Trfase_b_su"/>
</dbReference>
<dbReference type="Gene3D" id="3.90.226.10">
    <property type="entry name" value="2-enoyl-CoA Hydratase, Chain A, domain 1"/>
    <property type="match status" value="1"/>
</dbReference>
<name>A0A2T3FPK7_9FIRM</name>
<dbReference type="PRINTS" id="PR01070">
    <property type="entry name" value="ACCCTRFRASEB"/>
</dbReference>
<evidence type="ECO:0000256" key="6">
    <source>
        <dbReference type="ARBA" id="ARBA00022771"/>
    </source>
</evidence>
<dbReference type="UniPathway" id="UPA00655">
    <property type="reaction ID" value="UER00711"/>
</dbReference>
<dbReference type="GO" id="GO:0008270">
    <property type="term" value="F:zinc ion binding"/>
    <property type="evidence" value="ECO:0007669"/>
    <property type="project" value="UniProtKB-UniRule"/>
</dbReference>
<dbReference type="EMBL" id="PYLP01000020">
    <property type="protein sequence ID" value="PST37191.1"/>
    <property type="molecule type" value="Genomic_DNA"/>
</dbReference>
<evidence type="ECO:0000313" key="15">
    <source>
        <dbReference type="EMBL" id="PST37191.1"/>
    </source>
</evidence>
<evidence type="ECO:0000256" key="9">
    <source>
        <dbReference type="ARBA" id="ARBA00022840"/>
    </source>
</evidence>
<dbReference type="NCBIfam" id="TIGR00515">
    <property type="entry name" value="accD"/>
    <property type="match status" value="1"/>
</dbReference>
<dbReference type="GO" id="GO:0009317">
    <property type="term" value="C:acetyl-CoA carboxylase complex"/>
    <property type="evidence" value="ECO:0007669"/>
    <property type="project" value="InterPro"/>
</dbReference>
<reference evidence="16" key="1">
    <citation type="submission" date="2018-03" db="EMBL/GenBank/DDBJ databases">
        <title>Lachnoclostridium SNUG30370 gen.nov., sp.nov., isolated from human faeces.</title>
        <authorList>
            <person name="Seo B."/>
            <person name="Jeon K."/>
            <person name="Ko G."/>
        </authorList>
    </citation>
    <scope>NUCLEOTIDE SEQUENCE [LARGE SCALE GENOMIC DNA]</scope>
    <source>
        <strain evidence="16">SNUG30370</strain>
    </source>
</reference>
<dbReference type="Pfam" id="PF17848">
    <property type="entry name" value="Zn_ribbon_ACC"/>
    <property type="match status" value="1"/>
</dbReference>
<comment type="subcellular location">
    <subcellularLocation>
        <location evidence="1 13">Cytoplasm</location>
    </subcellularLocation>
</comment>
<feature type="domain" description="CoA carboxyltransferase N-terminal" evidence="14">
    <location>
        <begin position="33"/>
        <end position="288"/>
    </location>
</feature>
<comment type="function">
    <text evidence="12 13">Component of the acetyl coenzyme A carboxylase (ACC) complex. Biotin carboxylase (BC) catalyzes the carboxylation of biotin on its carrier protein (BCCP) and then the CO(2) group is transferred by the transcarboxylase to acetyl-CoA to form malonyl-CoA.</text>
</comment>
<evidence type="ECO:0000256" key="7">
    <source>
        <dbReference type="ARBA" id="ARBA00022832"/>
    </source>
</evidence>
<keyword evidence="6 13" id="KW-0863">Zinc-finger</keyword>
<feature type="binding site" evidence="13">
    <location>
        <position position="40"/>
    </location>
    <ligand>
        <name>Zn(2+)</name>
        <dbReference type="ChEBI" id="CHEBI:29105"/>
    </ligand>
</feature>
<comment type="cofactor">
    <cofactor evidence="13">
        <name>Zn(2+)</name>
        <dbReference type="ChEBI" id="CHEBI:29105"/>
    </cofactor>
    <text evidence="13">Binds 1 zinc ion per subunit.</text>
</comment>
<comment type="subunit">
    <text evidence="13">Acetyl-CoA carboxylase is a heterohexamer composed of biotin carboxyl carrier protein (AccB), biotin carboxylase (AccC) and two subunits each of ACCase subunit alpha (AccA) and ACCase subunit beta (AccD).</text>
</comment>
<protein>
    <recommendedName>
        <fullName evidence="13">Acetyl-coenzyme A carboxylase carboxyl transferase subunit beta</fullName>
        <shortName evidence="13">ACCase subunit beta</shortName>
        <shortName evidence="13">Acetyl-CoA carboxylase carboxyltransferase subunit beta</shortName>
        <ecNumber evidence="13">2.1.3.15</ecNumber>
    </recommendedName>
</protein>
<organism evidence="15 16">
    <name type="scientific">Faecalibacillus faecis</name>
    <dbReference type="NCBI Taxonomy" id="1982628"/>
    <lineage>
        <taxon>Bacteria</taxon>
        <taxon>Bacillati</taxon>
        <taxon>Bacillota</taxon>
        <taxon>Erysipelotrichia</taxon>
        <taxon>Erysipelotrichales</taxon>
        <taxon>Coprobacillaceae</taxon>
        <taxon>Faecalibacillus</taxon>
    </lineage>
</organism>
<comment type="similarity">
    <text evidence="13">Belongs to the AccD/PCCB family.</text>
</comment>
<dbReference type="HAMAP" id="MF_01395">
    <property type="entry name" value="AcetylCoA_CT_beta"/>
    <property type="match status" value="1"/>
</dbReference>
<comment type="catalytic activity">
    <reaction evidence="13">
        <text>N(6)-carboxybiotinyl-L-lysyl-[protein] + acetyl-CoA = N(6)-biotinyl-L-lysyl-[protein] + malonyl-CoA</text>
        <dbReference type="Rhea" id="RHEA:54728"/>
        <dbReference type="Rhea" id="RHEA-COMP:10505"/>
        <dbReference type="Rhea" id="RHEA-COMP:10506"/>
        <dbReference type="ChEBI" id="CHEBI:57288"/>
        <dbReference type="ChEBI" id="CHEBI:57384"/>
        <dbReference type="ChEBI" id="CHEBI:83144"/>
        <dbReference type="ChEBI" id="CHEBI:83145"/>
        <dbReference type="EC" id="2.1.3.15"/>
    </reaction>
</comment>
<dbReference type="Pfam" id="PF01039">
    <property type="entry name" value="Carboxyl_trans"/>
    <property type="match status" value="1"/>
</dbReference>
<accession>A0A2T3FPK7</accession>
<dbReference type="InterPro" id="IPR041010">
    <property type="entry name" value="Znf-ACC"/>
</dbReference>
<evidence type="ECO:0000256" key="11">
    <source>
        <dbReference type="ARBA" id="ARBA00023160"/>
    </source>
</evidence>
<keyword evidence="11 13" id="KW-0275">Fatty acid biosynthesis</keyword>
<keyword evidence="3 13" id="KW-0808">Transferase</keyword>
<sequence>MEQLFKERKEKLYLFKSLRKKRQQKRKEVPEGLYSKCPDCKELILTSHLKKNLSVCPNCGSHLKLSAYERLEMLYDQGKYKELYKTNIKVNPLDFPGYDEKIDFLQKKTGLNEAVVVASGKINETKVITCVMDSRFLMGSMSSVVGDKITKAIEHATKRKYPLIIFTASGGARMQEGIYSLMQMTKTSAALARHHEAGLLYISYITHPTTGGVTASFASLGDIIIGEPNALMGFAGRRVIESTLKQKLPENFQRTEFMEEQGFIDLIVRRQEMRSTIIRLLKMHGKGA</sequence>
<dbReference type="RefSeq" id="WP_106988701.1">
    <property type="nucleotide sequence ID" value="NZ_DAWBWI010000328.1"/>
</dbReference>
<dbReference type="InterPro" id="IPR034733">
    <property type="entry name" value="AcCoA_carboxyl_beta"/>
</dbReference>
<keyword evidence="8 13" id="KW-0862">Zinc</keyword>
<evidence type="ECO:0000256" key="13">
    <source>
        <dbReference type="HAMAP-Rule" id="MF_01395"/>
    </source>
</evidence>
<dbReference type="InterPro" id="IPR011762">
    <property type="entry name" value="COA_CT_N"/>
</dbReference>
<dbReference type="GO" id="GO:0005524">
    <property type="term" value="F:ATP binding"/>
    <property type="evidence" value="ECO:0007669"/>
    <property type="project" value="UniProtKB-KW"/>
</dbReference>
<dbReference type="PANTHER" id="PTHR42995">
    <property type="entry name" value="ACETYL-COENZYME A CARBOXYLASE CARBOXYL TRANSFERASE SUBUNIT BETA, CHLOROPLASTIC"/>
    <property type="match status" value="1"/>
</dbReference>
<keyword evidence="4 13" id="KW-0479">Metal-binding</keyword>